<reference evidence="3 4" key="1">
    <citation type="journal article" date="2023" name="Hortic Res">
        <title>The complete reference genome for grapevine (Vitis vinifera L.) genetics and breeding.</title>
        <authorList>
            <person name="Shi X."/>
            <person name="Cao S."/>
            <person name="Wang X."/>
            <person name="Huang S."/>
            <person name="Wang Y."/>
            <person name="Liu Z."/>
            <person name="Liu W."/>
            <person name="Leng X."/>
            <person name="Peng Y."/>
            <person name="Wang N."/>
            <person name="Wang Y."/>
            <person name="Ma Z."/>
            <person name="Xu X."/>
            <person name="Zhang F."/>
            <person name="Xue H."/>
            <person name="Zhong H."/>
            <person name="Wang Y."/>
            <person name="Zhang K."/>
            <person name="Velt A."/>
            <person name="Avia K."/>
            <person name="Holtgrawe D."/>
            <person name="Grimplet J."/>
            <person name="Matus J.T."/>
            <person name="Ware D."/>
            <person name="Wu X."/>
            <person name="Wang H."/>
            <person name="Liu C."/>
            <person name="Fang Y."/>
            <person name="Rustenholz C."/>
            <person name="Cheng Z."/>
            <person name="Xiao H."/>
            <person name="Zhou Y."/>
        </authorList>
    </citation>
    <scope>NUCLEOTIDE SEQUENCE [LARGE SCALE GENOMIC DNA]</scope>
    <source>
        <strain evidence="4">cv. Pinot noir / PN40024</strain>
        <tissue evidence="3">Leaf</tissue>
    </source>
</reference>
<organism evidence="3 4">
    <name type="scientific">Vitis vinifera</name>
    <name type="common">Grape</name>
    <dbReference type="NCBI Taxonomy" id="29760"/>
    <lineage>
        <taxon>Eukaryota</taxon>
        <taxon>Viridiplantae</taxon>
        <taxon>Streptophyta</taxon>
        <taxon>Embryophyta</taxon>
        <taxon>Tracheophyta</taxon>
        <taxon>Spermatophyta</taxon>
        <taxon>Magnoliopsida</taxon>
        <taxon>eudicotyledons</taxon>
        <taxon>Gunneridae</taxon>
        <taxon>Pentapetalae</taxon>
        <taxon>rosids</taxon>
        <taxon>Vitales</taxon>
        <taxon>Vitaceae</taxon>
        <taxon>Viteae</taxon>
        <taxon>Vitis</taxon>
    </lineage>
</organism>
<accession>A0ABY9DEU2</accession>
<protein>
    <recommendedName>
        <fullName evidence="2">Water stress and hypersensitive response domain-containing protein</fullName>
    </recommendedName>
</protein>
<dbReference type="Pfam" id="PF03168">
    <property type="entry name" value="LEA_2"/>
    <property type="match status" value="1"/>
</dbReference>
<gene>
    <name evidence="3" type="ORF">VitviT2T_023862</name>
</gene>
<name>A0ABY9DEU2_VITVI</name>
<evidence type="ECO:0000256" key="1">
    <source>
        <dbReference type="ARBA" id="ARBA00005960"/>
    </source>
</evidence>
<dbReference type="SMART" id="SM00769">
    <property type="entry name" value="WHy"/>
    <property type="match status" value="1"/>
</dbReference>
<dbReference type="PANTHER" id="PTHR31459:SF19">
    <property type="entry name" value="DESICCATION-RELATED PROTEIN LEA14-RELATED"/>
    <property type="match status" value="1"/>
</dbReference>
<comment type="similarity">
    <text evidence="1">Belongs to the LEA type 2 family.</text>
</comment>
<evidence type="ECO:0000313" key="3">
    <source>
        <dbReference type="EMBL" id="WKA05930.1"/>
    </source>
</evidence>
<dbReference type="Proteomes" id="UP001227230">
    <property type="component" value="Chromosome 15"/>
</dbReference>
<keyword evidence="4" id="KW-1185">Reference proteome</keyword>
<feature type="domain" description="Water stress and hypersensitive response" evidence="2">
    <location>
        <begin position="25"/>
        <end position="142"/>
    </location>
</feature>
<sequence>MLQMFGGARRFLLEKMGNIIKKPEAKIVGVNIKDLSRDGVTYNAKVSVSNPYIVPIPIGEISYTLKSADRMIVSGKIGRPGSLPGYEETVLEVPVRVAHTILLSLMEDIGADWDIDYQLDLGLTIHLPLVGDLTIPVSWKGEIKLPTLSSFL</sequence>
<proteinExistence type="inferred from homology"/>
<dbReference type="PANTHER" id="PTHR31459">
    <property type="match status" value="1"/>
</dbReference>
<dbReference type="InterPro" id="IPR045043">
    <property type="entry name" value="Lea14-like"/>
</dbReference>
<dbReference type="EMBL" id="CP126662">
    <property type="protein sequence ID" value="WKA05930.1"/>
    <property type="molecule type" value="Genomic_DNA"/>
</dbReference>
<dbReference type="InterPro" id="IPR013990">
    <property type="entry name" value="WHy-dom"/>
</dbReference>
<dbReference type="Gene3D" id="2.60.40.1820">
    <property type="match status" value="1"/>
</dbReference>
<dbReference type="SUPFAM" id="SSF117070">
    <property type="entry name" value="LEA14-like"/>
    <property type="match status" value="1"/>
</dbReference>
<evidence type="ECO:0000313" key="4">
    <source>
        <dbReference type="Proteomes" id="UP001227230"/>
    </source>
</evidence>
<dbReference type="InterPro" id="IPR004864">
    <property type="entry name" value="LEA_2"/>
</dbReference>
<evidence type="ECO:0000259" key="2">
    <source>
        <dbReference type="SMART" id="SM00769"/>
    </source>
</evidence>